<evidence type="ECO:0000256" key="8">
    <source>
        <dbReference type="ARBA" id="ARBA00022918"/>
    </source>
</evidence>
<evidence type="ECO:0000256" key="3">
    <source>
        <dbReference type="ARBA" id="ARBA00022723"/>
    </source>
</evidence>
<dbReference type="PANTHER" id="PTHR42648">
    <property type="entry name" value="TRANSPOSASE, PUTATIVE-RELATED"/>
    <property type="match status" value="1"/>
</dbReference>
<evidence type="ECO:0000256" key="6">
    <source>
        <dbReference type="ARBA" id="ARBA00022842"/>
    </source>
</evidence>
<name>A0ABQ8Q1Z0_9AGAR</name>
<keyword evidence="7" id="KW-0229">DNA integration</keyword>
<protein>
    <recommendedName>
        <fullName evidence="11">GAG-pre-integrase domain-containing protein</fullName>
    </recommendedName>
</protein>
<keyword evidence="9" id="KW-0239">DNA-directed DNA polymerase</keyword>
<keyword evidence="9" id="KW-0808">Transferase</keyword>
<keyword evidence="2" id="KW-0540">Nuclease</keyword>
<gene>
    <name evidence="12" type="ORF">F5050DRAFT_1542035</name>
</gene>
<evidence type="ECO:0000313" key="13">
    <source>
        <dbReference type="Proteomes" id="UP001163828"/>
    </source>
</evidence>
<evidence type="ECO:0000256" key="2">
    <source>
        <dbReference type="ARBA" id="ARBA00022722"/>
    </source>
</evidence>
<keyword evidence="13" id="KW-1185">Reference proteome</keyword>
<keyword evidence="10" id="KW-0233">DNA recombination</keyword>
<dbReference type="Proteomes" id="UP001163828">
    <property type="component" value="Unassembled WGS sequence"/>
</dbReference>
<evidence type="ECO:0000313" key="12">
    <source>
        <dbReference type="EMBL" id="KAJ3992833.1"/>
    </source>
</evidence>
<keyword evidence="1" id="KW-0548">Nucleotidyltransferase</keyword>
<evidence type="ECO:0000256" key="9">
    <source>
        <dbReference type="ARBA" id="ARBA00022932"/>
    </source>
</evidence>
<keyword evidence="8" id="KW-0695">RNA-directed DNA polymerase</keyword>
<evidence type="ECO:0000259" key="11">
    <source>
        <dbReference type="Pfam" id="PF13976"/>
    </source>
</evidence>
<keyword evidence="5" id="KW-0378">Hydrolase</keyword>
<dbReference type="InterPro" id="IPR039537">
    <property type="entry name" value="Retrotran_Ty1/copia-like"/>
</dbReference>
<feature type="domain" description="GAG-pre-integrase" evidence="11">
    <location>
        <begin position="2"/>
        <end position="45"/>
    </location>
</feature>
<evidence type="ECO:0000256" key="1">
    <source>
        <dbReference type="ARBA" id="ARBA00022695"/>
    </source>
</evidence>
<evidence type="ECO:0000256" key="4">
    <source>
        <dbReference type="ARBA" id="ARBA00022759"/>
    </source>
</evidence>
<evidence type="ECO:0000256" key="5">
    <source>
        <dbReference type="ARBA" id="ARBA00022801"/>
    </source>
</evidence>
<sequence length="124" mass="13971">TWHRRLGHAGLTRIRMMIDKGLVDGLVVTGPVNEKLEKCDSCQLGQAKRQPFDAVTTRESRMLERIHVDLTGPMRIRAIGGYYYSMPVVDGYSAMGRDFYLANKESATTLAAMKSYKTRAENKT</sequence>
<dbReference type="Gene3D" id="3.30.420.10">
    <property type="entry name" value="Ribonuclease H-like superfamily/Ribonuclease H"/>
    <property type="match status" value="1"/>
</dbReference>
<dbReference type="InterPro" id="IPR025724">
    <property type="entry name" value="GAG-pre-integrase_dom"/>
</dbReference>
<organism evidence="12 13">
    <name type="scientific">Lentinula boryana</name>
    <dbReference type="NCBI Taxonomy" id="40481"/>
    <lineage>
        <taxon>Eukaryota</taxon>
        <taxon>Fungi</taxon>
        <taxon>Dikarya</taxon>
        <taxon>Basidiomycota</taxon>
        <taxon>Agaricomycotina</taxon>
        <taxon>Agaricomycetes</taxon>
        <taxon>Agaricomycetidae</taxon>
        <taxon>Agaricales</taxon>
        <taxon>Marasmiineae</taxon>
        <taxon>Omphalotaceae</taxon>
        <taxon>Lentinula</taxon>
    </lineage>
</organism>
<accession>A0ABQ8Q1Z0</accession>
<keyword evidence="6" id="KW-0460">Magnesium</keyword>
<dbReference type="EMBL" id="MU790818">
    <property type="protein sequence ID" value="KAJ3992833.1"/>
    <property type="molecule type" value="Genomic_DNA"/>
</dbReference>
<comment type="caution">
    <text evidence="12">The sequence shown here is derived from an EMBL/GenBank/DDBJ whole genome shotgun (WGS) entry which is preliminary data.</text>
</comment>
<keyword evidence="4" id="KW-0255">Endonuclease</keyword>
<evidence type="ECO:0000256" key="7">
    <source>
        <dbReference type="ARBA" id="ARBA00022908"/>
    </source>
</evidence>
<keyword evidence="3" id="KW-0479">Metal-binding</keyword>
<dbReference type="Pfam" id="PF13976">
    <property type="entry name" value="gag_pre-integrs"/>
    <property type="match status" value="1"/>
</dbReference>
<evidence type="ECO:0000256" key="10">
    <source>
        <dbReference type="ARBA" id="ARBA00023172"/>
    </source>
</evidence>
<dbReference type="InterPro" id="IPR036397">
    <property type="entry name" value="RNaseH_sf"/>
</dbReference>
<proteinExistence type="predicted"/>
<dbReference type="PANTHER" id="PTHR42648:SF11">
    <property type="entry name" value="TRANSPOSON TY4-P GAG-POL POLYPROTEIN"/>
    <property type="match status" value="1"/>
</dbReference>
<reference evidence="12" key="1">
    <citation type="submission" date="2022-08" db="EMBL/GenBank/DDBJ databases">
        <authorList>
            <consortium name="DOE Joint Genome Institute"/>
            <person name="Min B."/>
            <person name="Riley R."/>
            <person name="Sierra-Patev S."/>
            <person name="Naranjo-Ortiz M."/>
            <person name="Looney B."/>
            <person name="Konkel Z."/>
            <person name="Slot J.C."/>
            <person name="Sakamoto Y."/>
            <person name="Steenwyk J.L."/>
            <person name="Rokas A."/>
            <person name="Carro J."/>
            <person name="Camarero S."/>
            <person name="Ferreira P."/>
            <person name="Molpeceres G."/>
            <person name="Ruiz-Duenas F.J."/>
            <person name="Serrano A."/>
            <person name="Henrissat B."/>
            <person name="Drula E."/>
            <person name="Hughes K.W."/>
            <person name="Mata J.L."/>
            <person name="Ishikawa N.K."/>
            <person name="Vargas-Isla R."/>
            <person name="Ushijima S."/>
            <person name="Smith C.A."/>
            <person name="Ahrendt S."/>
            <person name="Andreopoulos W."/>
            <person name="He G."/>
            <person name="Labutti K."/>
            <person name="Lipzen A."/>
            <person name="Ng V."/>
            <person name="Sandor L."/>
            <person name="Barry K."/>
            <person name="Martinez A.T."/>
            <person name="Xiao Y."/>
            <person name="Gibbons J.G."/>
            <person name="Terashima K."/>
            <person name="Hibbett D.S."/>
            <person name="Grigoriev I.V."/>
        </authorList>
    </citation>
    <scope>NUCLEOTIDE SEQUENCE</scope>
    <source>
        <strain evidence="12">TFB10827</strain>
    </source>
</reference>
<feature type="non-terminal residue" evidence="12">
    <location>
        <position position="1"/>
    </location>
</feature>
<feature type="non-terminal residue" evidence="12">
    <location>
        <position position="124"/>
    </location>
</feature>